<name>A0A8C8TXC9_PERMB</name>
<evidence type="ECO:0000259" key="9">
    <source>
        <dbReference type="Pfam" id="PF15371"/>
    </source>
</evidence>
<dbReference type="InterPro" id="IPR027970">
    <property type="entry name" value="SPATA31-like"/>
</dbReference>
<gene>
    <name evidence="10" type="primary">LOC102909726</name>
</gene>
<dbReference type="Pfam" id="PF14650">
    <property type="entry name" value="FAM75"/>
    <property type="match status" value="1"/>
</dbReference>
<feature type="compositionally biased region" description="Basic and acidic residues" evidence="6">
    <location>
        <begin position="1110"/>
        <end position="1120"/>
    </location>
</feature>
<feature type="compositionally biased region" description="Polar residues" evidence="6">
    <location>
        <begin position="1074"/>
        <end position="1083"/>
    </location>
</feature>
<proteinExistence type="inferred from homology"/>
<feature type="compositionally biased region" description="Polar residues" evidence="6">
    <location>
        <begin position="840"/>
        <end position="852"/>
    </location>
</feature>
<reference evidence="10" key="3">
    <citation type="submission" date="2025-09" db="UniProtKB">
        <authorList>
            <consortium name="Ensembl"/>
        </authorList>
    </citation>
    <scope>IDENTIFICATION</scope>
</reference>
<protein>
    <submittedName>
        <fullName evidence="10">Protein FAM205A-like</fullName>
    </submittedName>
</protein>
<reference evidence="10 11" key="1">
    <citation type="submission" date="2018-10" db="EMBL/GenBank/DDBJ databases">
        <title>Improved assembly of the deer mouse Peromyscus maniculatus genome.</title>
        <authorList>
            <person name="Lassance J.-M."/>
            <person name="Hoekstra H.E."/>
        </authorList>
    </citation>
    <scope>NUCLEOTIDE SEQUENCE [LARGE SCALE GENOMIC DNA]</scope>
</reference>
<evidence type="ECO:0000256" key="3">
    <source>
        <dbReference type="ARBA" id="ARBA00022989"/>
    </source>
</evidence>
<accession>A0A8C8TXC9</accession>
<evidence type="ECO:0000256" key="5">
    <source>
        <dbReference type="ARBA" id="ARBA00035009"/>
    </source>
</evidence>
<evidence type="ECO:0000256" key="6">
    <source>
        <dbReference type="SAM" id="MobiDB-lite"/>
    </source>
</evidence>
<dbReference type="Ensembl" id="ENSPEMT00000024799.2">
    <property type="protein sequence ID" value="ENSPEMP00000020451.2"/>
    <property type="gene ID" value="ENSPEMG00000018405.2"/>
</dbReference>
<feature type="compositionally biased region" description="Basic and acidic residues" evidence="6">
    <location>
        <begin position="1055"/>
        <end position="1069"/>
    </location>
</feature>
<keyword evidence="11" id="KW-1185">Reference proteome</keyword>
<dbReference type="Pfam" id="PF15371">
    <property type="entry name" value="DUF4599"/>
    <property type="match status" value="1"/>
</dbReference>
<dbReference type="GO" id="GO:0016020">
    <property type="term" value="C:membrane"/>
    <property type="evidence" value="ECO:0007669"/>
    <property type="project" value="UniProtKB-SubCell"/>
</dbReference>
<feature type="region of interest" description="Disordered" evidence="6">
    <location>
        <begin position="442"/>
        <end position="491"/>
    </location>
</feature>
<feature type="domain" description="SPATA31" evidence="8">
    <location>
        <begin position="450"/>
        <end position="622"/>
    </location>
</feature>
<evidence type="ECO:0000259" key="8">
    <source>
        <dbReference type="Pfam" id="PF14650"/>
    </source>
</evidence>
<evidence type="ECO:0000256" key="7">
    <source>
        <dbReference type="SAM" id="Phobius"/>
    </source>
</evidence>
<dbReference type="InterPro" id="IPR039509">
    <property type="entry name" value="SPATA31"/>
</dbReference>
<keyword evidence="3 7" id="KW-1133">Transmembrane helix</keyword>
<comment type="similarity">
    <text evidence="5">Belongs to the SPATA31 family.</text>
</comment>
<evidence type="ECO:0000313" key="11">
    <source>
        <dbReference type="Proteomes" id="UP000694547"/>
    </source>
</evidence>
<dbReference type="Proteomes" id="UP000694547">
    <property type="component" value="Chromosome 2"/>
</dbReference>
<feature type="region of interest" description="Disordered" evidence="6">
    <location>
        <begin position="924"/>
        <end position="977"/>
    </location>
</feature>
<feature type="region of interest" description="Disordered" evidence="6">
    <location>
        <begin position="1273"/>
        <end position="1293"/>
    </location>
</feature>
<comment type="subcellular location">
    <subcellularLocation>
        <location evidence="1">Membrane</location>
        <topology evidence="1">Single-pass membrane protein</topology>
    </subcellularLocation>
</comment>
<evidence type="ECO:0000256" key="4">
    <source>
        <dbReference type="ARBA" id="ARBA00023136"/>
    </source>
</evidence>
<feature type="compositionally biased region" description="Polar residues" evidence="6">
    <location>
        <begin position="1008"/>
        <end position="1026"/>
    </location>
</feature>
<reference evidence="10" key="2">
    <citation type="submission" date="2025-08" db="UniProtKB">
        <authorList>
            <consortium name="Ensembl"/>
        </authorList>
    </citation>
    <scope>IDENTIFICATION</scope>
</reference>
<evidence type="ECO:0000256" key="2">
    <source>
        <dbReference type="ARBA" id="ARBA00022692"/>
    </source>
</evidence>
<feature type="compositionally biased region" description="Basic and acidic residues" evidence="6">
    <location>
        <begin position="1027"/>
        <end position="1041"/>
    </location>
</feature>
<feature type="domain" description="SPATA31-like" evidence="9">
    <location>
        <begin position="52"/>
        <end position="128"/>
    </location>
</feature>
<dbReference type="GeneTree" id="ENSGT00950000183043"/>
<feature type="region of interest" description="Disordered" evidence="6">
    <location>
        <begin position="618"/>
        <end position="642"/>
    </location>
</feature>
<dbReference type="PANTHER" id="PTHR21859:SF15">
    <property type="entry name" value="PROTEIN SPATA31F1-RELATED"/>
    <property type="match status" value="1"/>
</dbReference>
<evidence type="ECO:0000313" key="10">
    <source>
        <dbReference type="Ensembl" id="ENSPEMP00000020451.2"/>
    </source>
</evidence>
<dbReference type="PANTHER" id="PTHR21859">
    <property type="entry name" value="ACROSOME-SPECIFIC PROTEIN"/>
    <property type="match status" value="1"/>
</dbReference>
<feature type="region of interest" description="Disordered" evidence="6">
    <location>
        <begin position="1204"/>
        <end position="1257"/>
    </location>
</feature>
<feature type="region of interest" description="Disordered" evidence="6">
    <location>
        <begin position="995"/>
        <end position="1124"/>
    </location>
</feature>
<keyword evidence="2 7" id="KW-0812">Transmembrane</keyword>
<evidence type="ECO:0000256" key="1">
    <source>
        <dbReference type="ARBA" id="ARBA00004167"/>
    </source>
</evidence>
<organism evidence="10 11">
    <name type="scientific">Peromyscus maniculatus bairdii</name>
    <name type="common">Prairie deer mouse</name>
    <dbReference type="NCBI Taxonomy" id="230844"/>
    <lineage>
        <taxon>Eukaryota</taxon>
        <taxon>Metazoa</taxon>
        <taxon>Chordata</taxon>
        <taxon>Craniata</taxon>
        <taxon>Vertebrata</taxon>
        <taxon>Euteleostomi</taxon>
        <taxon>Mammalia</taxon>
        <taxon>Eutheria</taxon>
        <taxon>Euarchontoglires</taxon>
        <taxon>Glires</taxon>
        <taxon>Rodentia</taxon>
        <taxon>Myomorpha</taxon>
        <taxon>Muroidea</taxon>
        <taxon>Cricetidae</taxon>
        <taxon>Neotominae</taxon>
        <taxon>Peromyscus</taxon>
    </lineage>
</organism>
<keyword evidence="4 7" id="KW-0472">Membrane</keyword>
<feature type="transmembrane region" description="Helical" evidence="7">
    <location>
        <begin position="12"/>
        <end position="31"/>
    </location>
</feature>
<feature type="region of interest" description="Disordered" evidence="6">
    <location>
        <begin position="835"/>
        <end position="858"/>
    </location>
</feature>
<feature type="region of interest" description="Disordered" evidence="6">
    <location>
        <begin position="1137"/>
        <end position="1168"/>
    </location>
</feature>
<sequence>MLSSTYFLWDTEYSLYAYFYIFIIILIIWQVQQNYHRLKCEHTRSCCRRHRKVRQRARDAASRARRLSREEAEKPWELLTIMKSQSWLPKEEHVRQLLCVDPCCQICDAASLEIQQLLQSERSQTSPGLGLPPGSSCLEMLPISRVSFEQNMELHPRHSRRIPLASGTPILAQLTEHLSQSTSAIGVGQCWADLLQAGEEFHRTDMPMGSETVASSGFREPVVLMTAGGTMHNNLNYIQQNQDHQSFNSQISFQTLNPESTRTMHPMTLSLVTTVPQPFLSPEVLRLLELHVKKLVHFQRWGLPRRVEESLRQLIPNPPMYFQPENNQPVSFILNTSSRNYVDRFGNISHQTWCSCTDSQPTQTFWVSEWSNVDPGPKTHCEEIPSPVGKPLFTPDHNVLRGICLLPEGQANDSRNNLQKKCTQLFCGLPSRHSESLVTTFLGTPDLSKDTPRSSYTDPDLLKESPHFPLLPHTLPKAGPPSSSTSSKESLYEHQDPQLSVPFLTLAECKTLEWHLLQRQLQIRWGLPAVIPRSPYVQSHIQYKPCNKTKPHETLKASCPGKSFSVLTRDLFFIPDHTRRLLEFHLQKHLIHLRWGLPQRIQRSIHSLLSSTDQQSRSCSSRALPDVSIPQPGHPEADGSGDKFALAVDRLPIPMPHFFVQAKAMLKNHVDSKCDQIHQGKVPACVQSSWERRTPAILAGGTPFSKMSPGQPLELQAENDSDLHPKAVPLEPETFEQEQQASSGTLIEHCKRPHALSKETIKKLETTLRHKYLAFLSGLPALYCVTPSRATSPEIVSQSAPTEMPWPVKIPQEQSLTQMIPLEVPCRSRLEPCTRDEQAASVNTTGEVQSEGQVKRRTEKVSLDSQREILGKLNFHLKKKVLEIKLGIPVTADDLKELNAAGPESESMQEPIRSLGILEGTELQKLPSSGDSPPAPDANRVPLKKQPATAGQPVCHKPSQPSSRTVPHGSAQWGSKASKLRNKMEAQVYCIQMETSGEEPSLEKPFSTEPQSPGKSKSSAHVSTMTEKIEEPGKPKAVGDFEERDADLGFSPTSEKTHHDGDQEPEKGPLHRTPQGSSQQRQSVHLEDPCLPSPQEPSDLEFPEPPPKVFMEREPEHDMQDSQAKVNVTPKAAKIAKVPQSVASQASQGLPFPRSPTQGKPFGGQTWQDHISRGRVMPTSPHASPSLPEAGLKTKMKSFFHSINPKIKGKTHVEPKVSTPGKVAKTSKENVDKGLPQAKSPTKKRGPKAQSASSEKSVIASFLTAPHISDSKLWPGPRQFSSVSAPRRPRHCPRHCPLLAYAIQYRNPP</sequence>